<dbReference type="OrthoDB" id="356681at2"/>
<dbReference type="RefSeq" id="WP_129018386.1">
    <property type="nucleotide sequence ID" value="NZ_SDDZ01000012.1"/>
</dbReference>
<name>A0A4Q0XCN0_9FLAO</name>
<dbReference type="AlphaFoldDB" id="A0A4Q0XCN0"/>
<sequence length="251" mass="29296">MKIQICSDLHLEFPQNREWLQANPLIPKAETLIIAGDTYYLDRDFSKLDFINKVSNDFKHVYLIPGNHEYYGGYDVSTALLSKQIDIKNNVHLINNKSVQIEDVNLIFSTLWSKIENNANEIKIGMNDFRLIKFKEEQFTINHYNTIHDKAFNFLSKEIKKDGKKVVITHHLPSEECNVNEFKGSLLNEAFCVDKTDFILNSDIDYWIYGHSHRNITDFKIGNTKMVTNQLGYIGLNEHQLFNYEKVIEIS</sequence>
<accession>A0A4Q0XCN0</accession>
<organism evidence="2 3">
    <name type="scientific">Gelidibacter gilvus</name>
    <dbReference type="NCBI Taxonomy" id="59602"/>
    <lineage>
        <taxon>Bacteria</taxon>
        <taxon>Pseudomonadati</taxon>
        <taxon>Bacteroidota</taxon>
        <taxon>Flavobacteriia</taxon>
        <taxon>Flavobacteriales</taxon>
        <taxon>Flavobacteriaceae</taxon>
        <taxon>Gelidibacter</taxon>
    </lineage>
</organism>
<evidence type="ECO:0000313" key="3">
    <source>
        <dbReference type="Proteomes" id="UP000289792"/>
    </source>
</evidence>
<comment type="caution">
    <text evidence="2">The sequence shown here is derived from an EMBL/GenBank/DDBJ whole genome shotgun (WGS) entry which is preliminary data.</text>
</comment>
<proteinExistence type="predicted"/>
<gene>
    <name evidence="2" type="ORF">ESZ48_15335</name>
</gene>
<protein>
    <submittedName>
        <fullName evidence="2">Metallophosphoesterase</fullName>
    </submittedName>
</protein>
<dbReference type="Pfam" id="PF00149">
    <property type="entry name" value="Metallophos"/>
    <property type="match status" value="1"/>
</dbReference>
<dbReference type="SUPFAM" id="SSF56300">
    <property type="entry name" value="Metallo-dependent phosphatases"/>
    <property type="match status" value="1"/>
</dbReference>
<dbReference type="InterPro" id="IPR029052">
    <property type="entry name" value="Metallo-depent_PP-like"/>
</dbReference>
<evidence type="ECO:0000259" key="1">
    <source>
        <dbReference type="Pfam" id="PF00149"/>
    </source>
</evidence>
<evidence type="ECO:0000313" key="2">
    <source>
        <dbReference type="EMBL" id="RXJ45585.1"/>
    </source>
</evidence>
<dbReference type="PANTHER" id="PTHR37844">
    <property type="entry name" value="SER/THR PROTEIN PHOSPHATASE SUPERFAMILY (AFU_ORTHOLOGUE AFUA_1G14840)"/>
    <property type="match status" value="1"/>
</dbReference>
<dbReference type="PANTHER" id="PTHR37844:SF1">
    <property type="entry name" value="CALCINEURIN-LIKE PHOSPHOESTERASE DOMAIN-CONTAINING PROTEIN"/>
    <property type="match status" value="1"/>
</dbReference>
<dbReference type="Proteomes" id="UP000289792">
    <property type="component" value="Unassembled WGS sequence"/>
</dbReference>
<dbReference type="GO" id="GO:0016787">
    <property type="term" value="F:hydrolase activity"/>
    <property type="evidence" value="ECO:0007669"/>
    <property type="project" value="InterPro"/>
</dbReference>
<reference evidence="2 3" key="1">
    <citation type="submission" date="2019-01" db="EMBL/GenBank/DDBJ databases">
        <title>Genome sequence of the Antarctic species Gelidibacter gilvus ACAM 158(T).</title>
        <authorList>
            <person name="Bowman J.P."/>
        </authorList>
    </citation>
    <scope>NUCLEOTIDE SEQUENCE [LARGE SCALE GENOMIC DNA]</scope>
    <source>
        <strain evidence="2 3">IC158</strain>
    </source>
</reference>
<keyword evidence="3" id="KW-1185">Reference proteome</keyword>
<dbReference type="Gene3D" id="3.60.21.10">
    <property type="match status" value="1"/>
</dbReference>
<dbReference type="InterPro" id="IPR004843">
    <property type="entry name" value="Calcineurin-like_PHP"/>
</dbReference>
<feature type="domain" description="Calcineurin-like phosphoesterase" evidence="1">
    <location>
        <begin position="1"/>
        <end position="214"/>
    </location>
</feature>
<dbReference type="EMBL" id="SDDZ01000012">
    <property type="protein sequence ID" value="RXJ45585.1"/>
    <property type="molecule type" value="Genomic_DNA"/>
</dbReference>